<proteinExistence type="inferred from homology"/>
<evidence type="ECO:0000256" key="6">
    <source>
        <dbReference type="ARBA" id="ARBA00023125"/>
    </source>
</evidence>
<evidence type="ECO:0000256" key="5">
    <source>
        <dbReference type="ARBA" id="ARBA00022833"/>
    </source>
</evidence>
<dbReference type="Pfam" id="PF12323">
    <property type="entry name" value="HTH_OrfB_IS605"/>
    <property type="match status" value="1"/>
</dbReference>
<evidence type="ECO:0000256" key="7">
    <source>
        <dbReference type="ARBA" id="ARBA00023172"/>
    </source>
</evidence>
<dbReference type="InterPro" id="IPR010095">
    <property type="entry name" value="Cas12f1-like_TNB"/>
</dbReference>
<dbReference type="GO" id="GO:0003677">
    <property type="term" value="F:DNA binding"/>
    <property type="evidence" value="ECO:0007669"/>
    <property type="project" value="UniProtKB-KW"/>
</dbReference>
<comment type="similarity">
    <text evidence="1">In the C-terminal section; belongs to the transposase 35 family.</text>
</comment>
<evidence type="ECO:0000259" key="10">
    <source>
        <dbReference type="Pfam" id="PF12323"/>
    </source>
</evidence>
<evidence type="ECO:0000259" key="9">
    <source>
        <dbReference type="Pfam" id="PF07282"/>
    </source>
</evidence>
<protein>
    <submittedName>
        <fullName evidence="11">Transposase</fullName>
    </submittedName>
</protein>
<dbReference type="AlphaFoldDB" id="A0A2U2NC37"/>
<dbReference type="OrthoDB" id="6230307at2"/>
<dbReference type="GO" id="GO:0032196">
    <property type="term" value="P:transposition"/>
    <property type="evidence" value="ECO:0007669"/>
    <property type="project" value="UniProtKB-KW"/>
</dbReference>
<keyword evidence="6" id="KW-0238">DNA-binding</keyword>
<dbReference type="InterPro" id="IPR051399">
    <property type="entry name" value="RNA-guided_DNA_endo/Transpos"/>
</dbReference>
<evidence type="ECO:0000256" key="3">
    <source>
        <dbReference type="ARBA" id="ARBA00022578"/>
    </source>
</evidence>
<keyword evidence="5" id="KW-0862">Zinc</keyword>
<organism evidence="11 12">
    <name type="scientific">Bifidobacterium callitrichidarum</name>
    <dbReference type="NCBI Taxonomy" id="2052941"/>
    <lineage>
        <taxon>Bacteria</taxon>
        <taxon>Bacillati</taxon>
        <taxon>Actinomycetota</taxon>
        <taxon>Actinomycetes</taxon>
        <taxon>Bifidobacteriales</taxon>
        <taxon>Bifidobacteriaceae</taxon>
        <taxon>Bifidobacterium</taxon>
    </lineage>
</organism>
<dbReference type="Proteomes" id="UP000245876">
    <property type="component" value="Unassembled WGS sequence"/>
</dbReference>
<comment type="similarity">
    <text evidence="2">In the N-terminal section; belongs to the transposase 2 family.</text>
</comment>
<dbReference type="RefSeq" id="WP_109056280.1">
    <property type="nucleotide sequence ID" value="NZ_QFFM01000003.1"/>
</dbReference>
<accession>A0A2U2NC37</accession>
<dbReference type="GO" id="GO:0006310">
    <property type="term" value="P:DNA recombination"/>
    <property type="evidence" value="ECO:0007669"/>
    <property type="project" value="UniProtKB-KW"/>
</dbReference>
<dbReference type="InterPro" id="IPR021027">
    <property type="entry name" value="Transposase_put_HTH"/>
</dbReference>
<evidence type="ECO:0000313" key="11">
    <source>
        <dbReference type="EMBL" id="PWG66711.1"/>
    </source>
</evidence>
<dbReference type="InterPro" id="IPR001959">
    <property type="entry name" value="Transposase"/>
</dbReference>
<dbReference type="EMBL" id="QFFM01000003">
    <property type="protein sequence ID" value="PWG66711.1"/>
    <property type="molecule type" value="Genomic_DNA"/>
</dbReference>
<dbReference type="PANTHER" id="PTHR30405">
    <property type="entry name" value="TRANSPOSASE"/>
    <property type="match status" value="1"/>
</dbReference>
<evidence type="ECO:0000259" key="8">
    <source>
        <dbReference type="Pfam" id="PF01385"/>
    </source>
</evidence>
<sequence length="405" mass="46314">MSIQTVKRAYRFRFYPTPEQEHLLRCTVGCCRKVYNMALAARTEAWTERKERVTYDDTSAMLTGWKKLDEYSYLNDVSSVPLQQALRHLQTGFKNFFAKTGDYPVFKKKTSGGSASFVSSAFTWDWKSRSLTLAKMRDPLPIRWSRTLPRHAKPSTVTVSLDAAQRWHVSILVEDEVETLPDTTGQVGADLGLESLCILSNGEKITNPRWYRNAETRLARAQQELSRKQKGSNNYRKARLKVARAYAHVRDMRTDFLHKLSTRLIRENQTIVLEDLAVSNMSRTCAPKPDPDHPGQYLPNGQSAKSGLNKSIMDAGWREFRMMLEYKARWYGRQLVIIDRYYPSSQICSTCGRNTGKKPLDIREWECPYCGTRHDRDVNAAKNILAAGLAVIACGDPRLQTATIR</sequence>
<keyword evidence="3" id="KW-0815">Transposition</keyword>
<feature type="domain" description="Probable transposase IS891/IS1136/IS1341" evidence="8">
    <location>
        <begin position="171"/>
        <end position="283"/>
    </location>
</feature>
<feature type="domain" description="Transposase putative helix-turn-helix" evidence="10">
    <location>
        <begin position="6"/>
        <end position="50"/>
    </location>
</feature>
<keyword evidence="7" id="KW-0233">DNA recombination</keyword>
<evidence type="ECO:0000256" key="2">
    <source>
        <dbReference type="ARBA" id="ARBA00011044"/>
    </source>
</evidence>
<comment type="caution">
    <text evidence="11">The sequence shown here is derived from an EMBL/GenBank/DDBJ whole genome shotgun (WGS) entry which is preliminary data.</text>
</comment>
<dbReference type="NCBIfam" id="NF040570">
    <property type="entry name" value="guided_TnpB"/>
    <property type="match status" value="1"/>
</dbReference>
<reference evidence="11 12" key="1">
    <citation type="journal article" date="2018" name="Int. J. Syst. Evol. Microbiol.">
        <title>Bifidobacterium callitrichidarum sp. nov. from the faeces of the emperor tamarin (Saguinus imperator).</title>
        <authorList>
            <person name="Modesto M."/>
            <person name="Michelini S."/>
            <person name="Sansosti M.C."/>
            <person name="De Filippo C."/>
            <person name="Cavalieri D."/>
            <person name="Qvirist L."/>
            <person name="Andlid T."/>
            <person name="Spiezio C."/>
            <person name="Sandri C."/>
            <person name="Pascarelli S."/>
            <person name="Sgorbati B."/>
            <person name="Mattarelli P."/>
        </authorList>
    </citation>
    <scope>NUCLEOTIDE SEQUENCE [LARGE SCALE GENOMIC DNA]</scope>
    <source>
        <strain evidence="11 12">TRI 5</strain>
    </source>
</reference>
<feature type="domain" description="Cas12f1-like TNB" evidence="9">
    <location>
        <begin position="317"/>
        <end position="384"/>
    </location>
</feature>
<gene>
    <name evidence="11" type="ORF">DF196_02060</name>
</gene>
<dbReference type="PANTHER" id="PTHR30405:SF25">
    <property type="entry name" value="RNA-GUIDED DNA ENDONUCLEASE INSQ-RELATED"/>
    <property type="match status" value="1"/>
</dbReference>
<dbReference type="Pfam" id="PF01385">
    <property type="entry name" value="OrfB_IS605"/>
    <property type="match status" value="1"/>
</dbReference>
<keyword evidence="4" id="KW-0479">Metal-binding</keyword>
<evidence type="ECO:0000313" key="12">
    <source>
        <dbReference type="Proteomes" id="UP000245876"/>
    </source>
</evidence>
<keyword evidence="12" id="KW-1185">Reference proteome</keyword>
<dbReference type="Pfam" id="PF07282">
    <property type="entry name" value="Cas12f1-like_TNB"/>
    <property type="match status" value="1"/>
</dbReference>
<evidence type="ECO:0000256" key="1">
    <source>
        <dbReference type="ARBA" id="ARBA00008761"/>
    </source>
</evidence>
<dbReference type="GO" id="GO:0046872">
    <property type="term" value="F:metal ion binding"/>
    <property type="evidence" value="ECO:0007669"/>
    <property type="project" value="UniProtKB-KW"/>
</dbReference>
<name>A0A2U2NC37_9BIFI</name>
<evidence type="ECO:0000256" key="4">
    <source>
        <dbReference type="ARBA" id="ARBA00022723"/>
    </source>
</evidence>